<feature type="compositionally biased region" description="Basic and acidic residues" evidence="1">
    <location>
        <begin position="1"/>
        <end position="11"/>
    </location>
</feature>
<dbReference type="Proteomes" id="UP000633509">
    <property type="component" value="Unassembled WGS sequence"/>
</dbReference>
<dbReference type="EMBL" id="JADBEK010000001">
    <property type="protein sequence ID" value="MBE1589615.1"/>
    <property type="molecule type" value="Genomic_DNA"/>
</dbReference>
<feature type="region of interest" description="Disordered" evidence="1">
    <location>
        <begin position="1"/>
        <end position="20"/>
    </location>
</feature>
<name>A0ABR9MAK5_9ACTN</name>
<protein>
    <recommendedName>
        <fullName evidence="4">Protein phosphatase 2C domain-containing protein</fullName>
    </recommendedName>
</protein>
<comment type="caution">
    <text evidence="2">The sequence shown here is derived from an EMBL/GenBank/DDBJ whole genome shotgun (WGS) entry which is preliminary data.</text>
</comment>
<evidence type="ECO:0000313" key="2">
    <source>
        <dbReference type="EMBL" id="MBE1589615.1"/>
    </source>
</evidence>
<keyword evidence="3" id="KW-1185">Reference proteome</keyword>
<evidence type="ECO:0008006" key="4">
    <source>
        <dbReference type="Google" id="ProtNLM"/>
    </source>
</evidence>
<proteinExistence type="predicted"/>
<reference evidence="2 3" key="1">
    <citation type="submission" date="2020-10" db="EMBL/GenBank/DDBJ databases">
        <title>Sequencing the genomes of 1000 actinobacteria strains.</title>
        <authorList>
            <person name="Klenk H.-P."/>
        </authorList>
    </citation>
    <scope>NUCLEOTIDE SEQUENCE [LARGE SCALE GENOMIC DNA]</scope>
    <source>
        <strain evidence="2 3">DSM 43173</strain>
    </source>
</reference>
<gene>
    <name evidence="2" type="ORF">H4W80_007873</name>
</gene>
<sequence length="295" mass="30877">MAGWRVAERAVRPKGAGPGEDRVVVLEDGGGVRCAAVIDGVTDKSGRDYGGASGGALAADSVAQTLATLPSGATVAEAVAAVSADLMELRRKWSVADDDLLAPAAVAAVAWPRRRLAWRVGDVHVALGHHDGGWHRHPGGKLIDTVLAGARAAYLHCLLLQGERPEDLAATDPGRALIRPVLERQAVLANRDEAGPFGFGVLDGRPVPERFVETFVLADDVDEVVLASDGYLGPARTLAAAEAELQASLRADRLRIMEPAATKAVAAGADSFDDRAYVRLSRGSPRDHGSPSRIS</sequence>
<dbReference type="RefSeq" id="WP_192789621.1">
    <property type="nucleotide sequence ID" value="NZ_JADBEK010000001.1"/>
</dbReference>
<evidence type="ECO:0000313" key="3">
    <source>
        <dbReference type="Proteomes" id="UP000633509"/>
    </source>
</evidence>
<evidence type="ECO:0000256" key="1">
    <source>
        <dbReference type="SAM" id="MobiDB-lite"/>
    </source>
</evidence>
<accession>A0ABR9MAK5</accession>
<organism evidence="2 3">
    <name type="scientific">Nonomuraea angiospora</name>
    <dbReference type="NCBI Taxonomy" id="46172"/>
    <lineage>
        <taxon>Bacteria</taxon>
        <taxon>Bacillati</taxon>
        <taxon>Actinomycetota</taxon>
        <taxon>Actinomycetes</taxon>
        <taxon>Streptosporangiales</taxon>
        <taxon>Streptosporangiaceae</taxon>
        <taxon>Nonomuraea</taxon>
    </lineage>
</organism>